<feature type="transmembrane region" description="Helical" evidence="6">
    <location>
        <begin position="162"/>
        <end position="183"/>
    </location>
</feature>
<sequence length="409" mass="45558">MAGQEAQRRRLPAPQGWLHRVAQWWQRAWGSEGYERGTLLLIGKSTLAATLSWVISYNLLHAGSPAFAPFSAVLIMQVTVYQSLLQSLRYVGAVSAGVAVQAALGFLVGPDLLTFLLVALVALAIGRWPALGAQGSQVATAAFFAYSTYLSATSDVEKLTQLGQIILLVLIGCGVGVVINTAVVPPLRYRGAEHSIHTLAHALCDLVSDMYPALREGELDEERSRHWRTRAEQTEGLIAQARSGLRTAEESLYYNPRRLFRRHRGRTGFAGYGAVLEALERTLYQIASLTRSLHQWHRSDDDHPYRAFLARYADFLEAVSEITQVLGELDQDDLREQARQLCQLADTAQQRCRQVTGQAERDALPLADPARPYGVLVVEATRLMEEFQHTCDVLQRYVDRQPHDLHDSD</sequence>
<evidence type="ECO:0000256" key="6">
    <source>
        <dbReference type="SAM" id="Phobius"/>
    </source>
</evidence>
<dbReference type="KEGG" id="slc:SL103_16045"/>
<dbReference type="Pfam" id="PF06081">
    <property type="entry name" value="ArAE_1"/>
    <property type="match status" value="1"/>
</dbReference>
<reference evidence="7 8" key="1">
    <citation type="submission" date="2016-09" db="EMBL/GenBank/DDBJ databases">
        <title>Complete genome sequencing of Streptomyces lydicus 103 and metabolic pathways analysis of antibiotic biosynthesis.</title>
        <authorList>
            <person name="Jia N."/>
            <person name="Ding M.-Z."/>
            <person name="Gao F."/>
            <person name="Yuan Y.-J."/>
        </authorList>
    </citation>
    <scope>NUCLEOTIDE SEQUENCE [LARGE SCALE GENOMIC DNA]</scope>
    <source>
        <strain evidence="7 8">103</strain>
    </source>
</reference>
<dbReference type="EMBL" id="CP017157">
    <property type="protein sequence ID" value="AOP47570.1"/>
    <property type="molecule type" value="Genomic_DNA"/>
</dbReference>
<dbReference type="GO" id="GO:0005886">
    <property type="term" value="C:plasma membrane"/>
    <property type="evidence" value="ECO:0007669"/>
    <property type="project" value="UniProtKB-SubCell"/>
</dbReference>
<comment type="subcellular location">
    <subcellularLocation>
        <location evidence="1">Cell membrane</location>
        <topology evidence="1">Multi-pass membrane protein</topology>
    </subcellularLocation>
</comment>
<evidence type="ECO:0000256" key="3">
    <source>
        <dbReference type="ARBA" id="ARBA00022692"/>
    </source>
</evidence>
<keyword evidence="3 6" id="KW-0812">Transmembrane</keyword>
<name>A0A1D7VLD5_9ACTN</name>
<organism evidence="7 8">
    <name type="scientific">Streptomyces lydicus</name>
    <dbReference type="NCBI Taxonomy" id="47763"/>
    <lineage>
        <taxon>Bacteria</taxon>
        <taxon>Bacillati</taxon>
        <taxon>Actinomycetota</taxon>
        <taxon>Actinomycetes</taxon>
        <taxon>Kitasatosporales</taxon>
        <taxon>Streptomycetaceae</taxon>
        <taxon>Streptomyces</taxon>
    </lineage>
</organism>
<evidence type="ECO:0000313" key="8">
    <source>
        <dbReference type="Proteomes" id="UP000094094"/>
    </source>
</evidence>
<feature type="transmembrane region" description="Helical" evidence="6">
    <location>
        <begin position="66"/>
        <end position="84"/>
    </location>
</feature>
<proteinExistence type="predicted"/>
<gene>
    <name evidence="7" type="ORF">SL103_16045</name>
</gene>
<protein>
    <recommendedName>
        <fullName evidence="9">FUSC family protein</fullName>
    </recommendedName>
</protein>
<evidence type="ECO:0000256" key="2">
    <source>
        <dbReference type="ARBA" id="ARBA00022475"/>
    </source>
</evidence>
<keyword evidence="4 6" id="KW-1133">Transmembrane helix</keyword>
<dbReference type="RefSeq" id="WP_069569714.1">
    <property type="nucleotide sequence ID" value="NZ_CP017157.1"/>
</dbReference>
<keyword evidence="2" id="KW-1003">Cell membrane</keyword>
<dbReference type="OrthoDB" id="4458428at2"/>
<evidence type="ECO:0008006" key="9">
    <source>
        <dbReference type="Google" id="ProtNLM"/>
    </source>
</evidence>
<evidence type="ECO:0000256" key="4">
    <source>
        <dbReference type="ARBA" id="ARBA00022989"/>
    </source>
</evidence>
<accession>A0A1D7VLD5</accession>
<evidence type="ECO:0000313" key="7">
    <source>
        <dbReference type="EMBL" id="AOP47570.1"/>
    </source>
</evidence>
<feature type="transmembrane region" description="Helical" evidence="6">
    <location>
        <begin position="96"/>
        <end position="125"/>
    </location>
</feature>
<dbReference type="Proteomes" id="UP000094094">
    <property type="component" value="Chromosome"/>
</dbReference>
<keyword evidence="5 6" id="KW-0472">Membrane</keyword>
<feature type="transmembrane region" description="Helical" evidence="6">
    <location>
        <begin position="131"/>
        <end position="150"/>
    </location>
</feature>
<keyword evidence="8" id="KW-1185">Reference proteome</keyword>
<evidence type="ECO:0000256" key="5">
    <source>
        <dbReference type="ARBA" id="ARBA00023136"/>
    </source>
</evidence>
<evidence type="ECO:0000256" key="1">
    <source>
        <dbReference type="ARBA" id="ARBA00004651"/>
    </source>
</evidence>
<dbReference type="AlphaFoldDB" id="A0A1D7VLD5"/>
<dbReference type="InterPro" id="IPR010343">
    <property type="entry name" value="ArAE_1"/>
</dbReference>